<feature type="compositionally biased region" description="Low complexity" evidence="1">
    <location>
        <begin position="107"/>
        <end position="120"/>
    </location>
</feature>
<feature type="region of interest" description="Disordered" evidence="1">
    <location>
        <begin position="94"/>
        <end position="149"/>
    </location>
</feature>
<keyword evidence="3" id="KW-1185">Reference proteome</keyword>
<protein>
    <submittedName>
        <fullName evidence="2">Uncharacterized protein</fullName>
    </submittedName>
</protein>
<reference evidence="2 3" key="1">
    <citation type="submission" date="2018-11" db="EMBL/GenBank/DDBJ databases">
        <authorList>
            <consortium name="Pathogen Informatics"/>
        </authorList>
    </citation>
    <scope>NUCLEOTIDE SEQUENCE [LARGE SCALE GENOMIC DNA]</scope>
</reference>
<feature type="compositionally biased region" description="Polar residues" evidence="1">
    <location>
        <begin position="134"/>
        <end position="143"/>
    </location>
</feature>
<proteinExistence type="predicted"/>
<evidence type="ECO:0000256" key="1">
    <source>
        <dbReference type="SAM" id="MobiDB-lite"/>
    </source>
</evidence>
<dbReference type="EMBL" id="UYRU01086404">
    <property type="protein sequence ID" value="VDN35062.1"/>
    <property type="molecule type" value="Genomic_DNA"/>
</dbReference>
<feature type="compositionally biased region" description="Polar residues" evidence="1">
    <location>
        <begin position="1"/>
        <end position="21"/>
    </location>
</feature>
<name>A0A3P7QTA0_DIBLA</name>
<evidence type="ECO:0000313" key="2">
    <source>
        <dbReference type="EMBL" id="VDN35062.1"/>
    </source>
</evidence>
<sequence length="164" mass="18556">MDDYEQQQQAPLKIITPSSAVESGKKAGRKKEKRHSVHSPRSLPRQSLEQRRRMDPPVTEEMWFNYSGHPKEPYMPQQGSVYMFAAHHLVPEDRGRFDCQSSHGEETSSTSSTSSSSSPSARKHRHGHKANGLANMQYTSSSSSDEEIYRGQKMKLVAHRLVST</sequence>
<feature type="compositionally biased region" description="Basic residues" evidence="1">
    <location>
        <begin position="26"/>
        <end position="38"/>
    </location>
</feature>
<dbReference type="AlphaFoldDB" id="A0A3P7QTA0"/>
<feature type="region of interest" description="Disordered" evidence="1">
    <location>
        <begin position="1"/>
        <end position="57"/>
    </location>
</feature>
<organism evidence="2 3">
    <name type="scientific">Dibothriocephalus latus</name>
    <name type="common">Fish tapeworm</name>
    <name type="synonym">Diphyllobothrium latum</name>
    <dbReference type="NCBI Taxonomy" id="60516"/>
    <lineage>
        <taxon>Eukaryota</taxon>
        <taxon>Metazoa</taxon>
        <taxon>Spiralia</taxon>
        <taxon>Lophotrochozoa</taxon>
        <taxon>Platyhelminthes</taxon>
        <taxon>Cestoda</taxon>
        <taxon>Eucestoda</taxon>
        <taxon>Diphyllobothriidea</taxon>
        <taxon>Diphyllobothriidae</taxon>
        <taxon>Dibothriocephalus</taxon>
    </lineage>
</organism>
<accession>A0A3P7QTA0</accession>
<dbReference type="Proteomes" id="UP000281553">
    <property type="component" value="Unassembled WGS sequence"/>
</dbReference>
<evidence type="ECO:0000313" key="3">
    <source>
        <dbReference type="Proteomes" id="UP000281553"/>
    </source>
</evidence>
<gene>
    <name evidence="2" type="ORF">DILT_LOCUS16671</name>
</gene>
<dbReference type="OrthoDB" id="6264476at2759"/>